<dbReference type="OrthoDB" id="6399948at2"/>
<evidence type="ECO:0000313" key="3">
    <source>
        <dbReference type="Proteomes" id="UP000037425"/>
    </source>
</evidence>
<dbReference type="Pfam" id="PF19935">
    <property type="entry name" value="DUF6398"/>
    <property type="match status" value="1"/>
</dbReference>
<dbReference type="AlphaFoldDB" id="A0A0L8BZW7"/>
<evidence type="ECO:0000313" key="2">
    <source>
        <dbReference type="EMBL" id="KOF20226.1"/>
    </source>
</evidence>
<dbReference type="Proteomes" id="UP000037425">
    <property type="component" value="Unassembled WGS sequence"/>
</dbReference>
<name>A0A0L8BZW7_ENSAD</name>
<evidence type="ECO:0000259" key="1">
    <source>
        <dbReference type="Pfam" id="PF19935"/>
    </source>
</evidence>
<sequence length="172" mass="18844">MTKSALAASVPKAIKPRYDEIVALADAFCRTHLNDEYADLACRMTAALSRKRPSPLASGQARVWACSIVYTLGQINFLADATTKPHMAMADLCAGFGVAQSTAGNKAASIRKAINANRFDPTWSLQSLTDKNPFIWMLEINGFIIDVRNAPRQVQQLAFDNGLIPYIPDEKL</sequence>
<feature type="domain" description="DUF6398" evidence="1">
    <location>
        <begin position="20"/>
        <end position="125"/>
    </location>
</feature>
<reference evidence="3" key="1">
    <citation type="submission" date="2015-07" db="EMBL/GenBank/DDBJ databases">
        <title>Whole genome sequence of an Ensifer adhaerens strain isolated from a cave pool in the Wind Cave National Park.</title>
        <authorList>
            <person name="Eng W.W.H."/>
            <person name="Gan H.M."/>
            <person name="Barton H.A."/>
            <person name="Savka M.A."/>
        </authorList>
    </citation>
    <scope>NUCLEOTIDE SEQUENCE [LARGE SCALE GENOMIC DNA]</scope>
    <source>
        <strain evidence="3">SD006</strain>
    </source>
</reference>
<dbReference type="InterPro" id="IPR045651">
    <property type="entry name" value="DUF6398"/>
</dbReference>
<comment type="caution">
    <text evidence="2">The sequence shown here is derived from an EMBL/GenBank/DDBJ whole genome shotgun (WGS) entry which is preliminary data.</text>
</comment>
<accession>A0A0L8BZW7</accession>
<dbReference type="PATRIC" id="fig|106592.7.peg.4811"/>
<gene>
    <name evidence="2" type="ORF">AC244_10195</name>
</gene>
<dbReference type="EMBL" id="LGAP01000003">
    <property type="protein sequence ID" value="KOF20226.1"/>
    <property type="molecule type" value="Genomic_DNA"/>
</dbReference>
<dbReference type="RefSeq" id="WP_053248685.1">
    <property type="nucleotide sequence ID" value="NZ_LGAP01000003.1"/>
</dbReference>
<organism evidence="2 3">
    <name type="scientific">Ensifer adhaerens</name>
    <name type="common">Sinorhizobium morelense</name>
    <dbReference type="NCBI Taxonomy" id="106592"/>
    <lineage>
        <taxon>Bacteria</taxon>
        <taxon>Pseudomonadati</taxon>
        <taxon>Pseudomonadota</taxon>
        <taxon>Alphaproteobacteria</taxon>
        <taxon>Hyphomicrobiales</taxon>
        <taxon>Rhizobiaceae</taxon>
        <taxon>Sinorhizobium/Ensifer group</taxon>
        <taxon>Ensifer</taxon>
    </lineage>
</organism>
<protein>
    <recommendedName>
        <fullName evidence="1">DUF6398 domain-containing protein</fullName>
    </recommendedName>
</protein>
<proteinExistence type="predicted"/>